<dbReference type="EMBL" id="JACIIX010000002">
    <property type="protein sequence ID" value="MBB6209547.1"/>
    <property type="molecule type" value="Genomic_DNA"/>
</dbReference>
<reference evidence="1 2" key="1">
    <citation type="submission" date="2020-08" db="EMBL/GenBank/DDBJ databases">
        <title>Genomic Encyclopedia of Type Strains, Phase IV (KMG-IV): sequencing the most valuable type-strain genomes for metagenomic binning, comparative biology and taxonomic classification.</title>
        <authorList>
            <person name="Goeker M."/>
        </authorList>
    </citation>
    <scope>NUCLEOTIDE SEQUENCE [LARGE SCALE GENOMIC DNA]</scope>
    <source>
        <strain evidence="1 2">DSM 11590</strain>
    </source>
</reference>
<sequence length="135" mass="13639">MSRSLGPVQIITAASSDPEMLTVKAARMLEGAGAVVFDDPALGPLARLADEAVVLQVAPWDDIPGLVAALAREGLTVVRLASQADAAGVACEADALRAVGIPVGSVVAGAPCAPQPHRAHSWLDLAFPPLFAAAV</sequence>
<dbReference type="GO" id="GO:0032259">
    <property type="term" value="P:methylation"/>
    <property type="evidence" value="ECO:0007669"/>
    <property type="project" value="UniProtKB-KW"/>
</dbReference>
<keyword evidence="1" id="KW-0808">Transferase</keyword>
<evidence type="ECO:0000313" key="1">
    <source>
        <dbReference type="EMBL" id="MBB6209547.1"/>
    </source>
</evidence>
<dbReference type="SUPFAM" id="SSF53790">
    <property type="entry name" value="Tetrapyrrole methylase"/>
    <property type="match status" value="1"/>
</dbReference>
<name>A0A7W9ZF96_NOVIT</name>
<keyword evidence="1" id="KW-0489">Methyltransferase</keyword>
<gene>
    <name evidence="1" type="ORF">FHS48_000949</name>
</gene>
<dbReference type="Proteomes" id="UP000544872">
    <property type="component" value="Unassembled WGS sequence"/>
</dbReference>
<dbReference type="Gene3D" id="3.40.1010.10">
    <property type="entry name" value="Cobalt-precorrin-4 Transmethylase, Domain 1"/>
    <property type="match status" value="1"/>
</dbReference>
<keyword evidence="2" id="KW-1185">Reference proteome</keyword>
<dbReference type="InterPro" id="IPR014777">
    <property type="entry name" value="4pyrrole_Mease_sub1"/>
</dbReference>
<organism evidence="1 2">
    <name type="scientific">Novispirillum itersonii</name>
    <name type="common">Aquaspirillum itersonii</name>
    <dbReference type="NCBI Taxonomy" id="189"/>
    <lineage>
        <taxon>Bacteria</taxon>
        <taxon>Pseudomonadati</taxon>
        <taxon>Pseudomonadota</taxon>
        <taxon>Alphaproteobacteria</taxon>
        <taxon>Rhodospirillales</taxon>
        <taxon>Novispirillaceae</taxon>
        <taxon>Novispirillum</taxon>
    </lineage>
</organism>
<dbReference type="AlphaFoldDB" id="A0A7W9ZF96"/>
<protein>
    <submittedName>
        <fullName evidence="1">Uroporphyrin-III C-methyltransferase</fullName>
        <ecNumber evidence="1">2.1.1.107</ecNumber>
    </submittedName>
</protein>
<evidence type="ECO:0000313" key="2">
    <source>
        <dbReference type="Proteomes" id="UP000544872"/>
    </source>
</evidence>
<proteinExistence type="predicted"/>
<dbReference type="EC" id="2.1.1.107" evidence="1"/>
<accession>A0A7W9ZF96</accession>
<dbReference type="GO" id="GO:0004851">
    <property type="term" value="F:uroporphyrin-III C-methyltransferase activity"/>
    <property type="evidence" value="ECO:0007669"/>
    <property type="project" value="UniProtKB-EC"/>
</dbReference>
<comment type="caution">
    <text evidence="1">The sequence shown here is derived from an EMBL/GenBank/DDBJ whole genome shotgun (WGS) entry which is preliminary data.</text>
</comment>
<dbReference type="InterPro" id="IPR035996">
    <property type="entry name" value="4pyrrol_Methylase_sf"/>
</dbReference>
<dbReference type="RefSeq" id="WP_184261905.1">
    <property type="nucleotide sequence ID" value="NZ_JACIIX010000002.1"/>
</dbReference>